<protein>
    <recommendedName>
        <fullName evidence="2">Anti-sigma K factor RskA C-terminal domain-containing protein</fullName>
    </recommendedName>
</protein>
<dbReference type="Pfam" id="PF10099">
    <property type="entry name" value="RskA_C"/>
    <property type="match status" value="1"/>
</dbReference>
<accession>A0A1Z8ATN4</accession>
<proteinExistence type="predicted"/>
<dbReference type="InterPro" id="IPR018764">
    <property type="entry name" value="RskA_C"/>
</dbReference>
<organism evidence="3 4">
    <name type="scientific">Nonlabens dokdonensis</name>
    <dbReference type="NCBI Taxonomy" id="328515"/>
    <lineage>
        <taxon>Bacteria</taxon>
        <taxon>Pseudomonadati</taxon>
        <taxon>Bacteroidota</taxon>
        <taxon>Flavobacteriia</taxon>
        <taxon>Flavobacteriales</taxon>
        <taxon>Flavobacteriaceae</taxon>
        <taxon>Nonlabens</taxon>
    </lineage>
</organism>
<feature type="domain" description="Anti-sigma K factor RskA C-terminal" evidence="2">
    <location>
        <begin position="105"/>
        <end position="251"/>
    </location>
</feature>
<keyword evidence="1" id="KW-1133">Transmembrane helix</keyword>
<gene>
    <name evidence="3" type="ORF">A9Q93_09015</name>
</gene>
<dbReference type="GO" id="GO:0016989">
    <property type="term" value="F:sigma factor antagonist activity"/>
    <property type="evidence" value="ECO:0007669"/>
    <property type="project" value="TreeGrafter"/>
</dbReference>
<dbReference type="Proteomes" id="UP000196102">
    <property type="component" value="Unassembled WGS sequence"/>
</dbReference>
<evidence type="ECO:0000313" key="4">
    <source>
        <dbReference type="Proteomes" id="UP000196102"/>
    </source>
</evidence>
<dbReference type="GO" id="GO:0006417">
    <property type="term" value="P:regulation of translation"/>
    <property type="evidence" value="ECO:0007669"/>
    <property type="project" value="TreeGrafter"/>
</dbReference>
<sequence>MEDKDIQDFLNSGLLEQYVIGATESYQSEEVESFIKKHAEIKFAYQKLQEELHVVSKLYQKEPPENLKSEIIKSIKTDHSAEVIQGNSTSFNWLNLAAVFIGLIGIAGFLYVNNQNTTLERQLSIIKGEQSQLLKEVSFATKEMSSLEDEIAYLKSAETDKYILKGNQKAQTLLATAYYNKSTDRGEVEINNLPDLDKDHDYQLWADVDGEMISLAVLKEGSKKILDPTIMANASSLNITIEPAGGNDHATVENLVAAVNLRVQP</sequence>
<name>A0A1Z8ATN4_9FLAO</name>
<dbReference type="PANTHER" id="PTHR37461">
    <property type="entry name" value="ANTI-SIGMA-K FACTOR RSKA"/>
    <property type="match status" value="1"/>
</dbReference>
<evidence type="ECO:0000259" key="2">
    <source>
        <dbReference type="Pfam" id="PF10099"/>
    </source>
</evidence>
<comment type="caution">
    <text evidence="3">The sequence shown here is derived from an EMBL/GenBank/DDBJ whole genome shotgun (WGS) entry which is preliminary data.</text>
</comment>
<dbReference type="PANTHER" id="PTHR37461:SF1">
    <property type="entry name" value="ANTI-SIGMA-K FACTOR RSKA"/>
    <property type="match status" value="1"/>
</dbReference>
<feature type="transmembrane region" description="Helical" evidence="1">
    <location>
        <begin position="93"/>
        <end position="112"/>
    </location>
</feature>
<evidence type="ECO:0000256" key="1">
    <source>
        <dbReference type="SAM" id="Phobius"/>
    </source>
</evidence>
<dbReference type="AlphaFoldDB" id="A0A1Z8ATN4"/>
<dbReference type="InterPro" id="IPR051474">
    <property type="entry name" value="Anti-sigma-K/W_factor"/>
</dbReference>
<evidence type="ECO:0000313" key="3">
    <source>
        <dbReference type="EMBL" id="OUS13689.1"/>
    </source>
</evidence>
<keyword evidence="1" id="KW-0472">Membrane</keyword>
<keyword evidence="1" id="KW-0812">Transmembrane</keyword>
<reference evidence="4" key="1">
    <citation type="journal article" date="2017" name="Proc. Natl. Acad. Sci. U.S.A.">
        <title>Simulation of Deepwater Horizon oil plume reveals substrate specialization within a complex community of hydrocarbon-degraders.</title>
        <authorList>
            <person name="Hu P."/>
            <person name="Dubinsky E.A."/>
            <person name="Probst A.J."/>
            <person name="Wang J."/>
            <person name="Sieber C.M.K."/>
            <person name="Tom L.M."/>
            <person name="Gardinali P."/>
            <person name="Banfield J.F."/>
            <person name="Atlas R.M."/>
            <person name="Andersen G.L."/>
        </authorList>
    </citation>
    <scope>NUCLEOTIDE SEQUENCE [LARGE SCALE GENOMIC DNA]</scope>
</reference>
<dbReference type="EMBL" id="MAAX01000135">
    <property type="protein sequence ID" value="OUS13689.1"/>
    <property type="molecule type" value="Genomic_DNA"/>
</dbReference>
<dbReference type="GO" id="GO:0005886">
    <property type="term" value="C:plasma membrane"/>
    <property type="evidence" value="ECO:0007669"/>
    <property type="project" value="InterPro"/>
</dbReference>